<dbReference type="InterPro" id="IPR011008">
    <property type="entry name" value="Dimeric_a/b-barrel"/>
</dbReference>
<dbReference type="PANTHER" id="PTHR33336:SF15">
    <property type="entry name" value="ABM DOMAIN-CONTAINING PROTEIN"/>
    <property type="match status" value="1"/>
</dbReference>
<dbReference type="Pfam" id="PF03992">
    <property type="entry name" value="ABM"/>
    <property type="match status" value="1"/>
</dbReference>
<protein>
    <submittedName>
        <fullName evidence="2">Antibiotic biosynthesis monooxygenase</fullName>
    </submittedName>
</protein>
<evidence type="ECO:0000313" key="3">
    <source>
        <dbReference type="Proteomes" id="UP000315673"/>
    </source>
</evidence>
<dbReference type="PROSITE" id="PS51725">
    <property type="entry name" value="ABM"/>
    <property type="match status" value="1"/>
</dbReference>
<dbReference type="AlphaFoldDB" id="A0A5B8LEE1"/>
<keyword evidence="2" id="KW-0503">Monooxygenase</keyword>
<dbReference type="RefSeq" id="WP_146569198.1">
    <property type="nucleotide sequence ID" value="NZ_CP042306.1"/>
</dbReference>
<keyword evidence="3" id="KW-1185">Reference proteome</keyword>
<dbReference type="PANTHER" id="PTHR33336">
    <property type="entry name" value="QUINOL MONOOXYGENASE YGIN-RELATED"/>
    <property type="match status" value="1"/>
</dbReference>
<dbReference type="KEGG" id="spai:FPZ24_00365"/>
<proteinExistence type="predicted"/>
<evidence type="ECO:0000313" key="2">
    <source>
        <dbReference type="EMBL" id="QDZ06114.1"/>
    </source>
</evidence>
<accession>A0A5B8LEE1</accession>
<dbReference type="GO" id="GO:0004497">
    <property type="term" value="F:monooxygenase activity"/>
    <property type="evidence" value="ECO:0007669"/>
    <property type="project" value="UniProtKB-KW"/>
</dbReference>
<dbReference type="SUPFAM" id="SSF54909">
    <property type="entry name" value="Dimeric alpha+beta barrel"/>
    <property type="match status" value="1"/>
</dbReference>
<sequence length="100" mass="10925">MIIVTGSVTAKPGSFEALLEASLAHVHRSRTEDGCISHAVRIDSEDPMKLVFFEEWRDMAALQAHFTTPGIAELLAAFREHSCASEKITAYEATKLPPLG</sequence>
<dbReference type="OrthoDB" id="287932at2"/>
<evidence type="ECO:0000259" key="1">
    <source>
        <dbReference type="PROSITE" id="PS51725"/>
    </source>
</evidence>
<organism evidence="2 3">
    <name type="scientific">Sphingomonas panacisoli</name>
    <dbReference type="NCBI Taxonomy" id="1813879"/>
    <lineage>
        <taxon>Bacteria</taxon>
        <taxon>Pseudomonadati</taxon>
        <taxon>Pseudomonadota</taxon>
        <taxon>Alphaproteobacteria</taxon>
        <taxon>Sphingomonadales</taxon>
        <taxon>Sphingomonadaceae</taxon>
        <taxon>Sphingomonas</taxon>
    </lineage>
</organism>
<keyword evidence="2" id="KW-0560">Oxidoreductase</keyword>
<feature type="domain" description="ABM" evidence="1">
    <location>
        <begin position="2"/>
        <end position="92"/>
    </location>
</feature>
<dbReference type="InterPro" id="IPR007138">
    <property type="entry name" value="ABM_dom"/>
</dbReference>
<name>A0A5B8LEE1_9SPHN</name>
<dbReference type="Proteomes" id="UP000315673">
    <property type="component" value="Chromosome"/>
</dbReference>
<dbReference type="InterPro" id="IPR050744">
    <property type="entry name" value="AI-2_Isomerase_LsrG"/>
</dbReference>
<dbReference type="EMBL" id="CP042306">
    <property type="protein sequence ID" value="QDZ06114.1"/>
    <property type="molecule type" value="Genomic_DNA"/>
</dbReference>
<reference evidence="2 3" key="1">
    <citation type="submission" date="2019-07" db="EMBL/GenBank/DDBJ databases">
        <title>Full genome sequence of Sphingomonas sp. 4R-6-7(HKS19).</title>
        <authorList>
            <person name="Im W.-T."/>
        </authorList>
    </citation>
    <scope>NUCLEOTIDE SEQUENCE [LARGE SCALE GENOMIC DNA]</scope>
    <source>
        <strain evidence="2 3">HKS19</strain>
    </source>
</reference>
<gene>
    <name evidence="2" type="ORF">FPZ24_00365</name>
</gene>
<dbReference type="Gene3D" id="3.30.70.100">
    <property type="match status" value="1"/>
</dbReference>